<accession>A0A6G0QBK8</accession>
<comment type="caution">
    <text evidence="1">The sequence shown here is derived from an EMBL/GenBank/DDBJ whole genome shotgun (WGS) entry which is preliminary data.</text>
</comment>
<reference evidence="1 2" key="1">
    <citation type="submission" date="2018-09" db="EMBL/GenBank/DDBJ databases">
        <title>Genomic investigation of the strawberry pathogen Phytophthora fragariae indicates pathogenicity is determined by transcriptional variation in three key races.</title>
        <authorList>
            <person name="Adams T.M."/>
            <person name="Armitage A.D."/>
            <person name="Sobczyk M.K."/>
            <person name="Bates H.J."/>
            <person name="Dunwell J.M."/>
            <person name="Nellist C.F."/>
            <person name="Harrison R.J."/>
        </authorList>
    </citation>
    <scope>NUCLEOTIDE SEQUENCE [LARGE SCALE GENOMIC DNA]</scope>
    <source>
        <strain evidence="1 2">NOV-77</strain>
    </source>
</reference>
<proteinExistence type="predicted"/>
<dbReference type="AlphaFoldDB" id="A0A6G0QBK8"/>
<protein>
    <submittedName>
        <fullName evidence="1">Uncharacterized protein</fullName>
    </submittedName>
</protein>
<organism evidence="1 2">
    <name type="scientific">Phytophthora fragariae</name>
    <dbReference type="NCBI Taxonomy" id="53985"/>
    <lineage>
        <taxon>Eukaryota</taxon>
        <taxon>Sar</taxon>
        <taxon>Stramenopiles</taxon>
        <taxon>Oomycota</taxon>
        <taxon>Peronosporomycetes</taxon>
        <taxon>Peronosporales</taxon>
        <taxon>Peronosporaceae</taxon>
        <taxon>Phytophthora</taxon>
    </lineage>
</organism>
<gene>
    <name evidence="1" type="ORF">PF008_g28342</name>
</gene>
<sequence>MGILHIFCSVGASRVETEALSDFAPQLRECSGQLQCIDSHGYIDTSTEE</sequence>
<name>A0A6G0QBK8_9STRA</name>
<dbReference type="EMBL" id="QXFY01004133">
    <property type="protein sequence ID" value="KAE9279514.1"/>
    <property type="molecule type" value="Genomic_DNA"/>
</dbReference>
<evidence type="ECO:0000313" key="1">
    <source>
        <dbReference type="EMBL" id="KAE9279514.1"/>
    </source>
</evidence>
<dbReference type="Proteomes" id="UP000486351">
    <property type="component" value="Unassembled WGS sequence"/>
</dbReference>
<evidence type="ECO:0000313" key="2">
    <source>
        <dbReference type="Proteomes" id="UP000486351"/>
    </source>
</evidence>